<evidence type="ECO:0000256" key="6">
    <source>
        <dbReference type="HAMAP-Rule" id="MF_01161"/>
    </source>
</evidence>
<evidence type="ECO:0000256" key="5">
    <source>
        <dbReference type="ARBA" id="ARBA00048539"/>
    </source>
</evidence>
<comment type="function">
    <text evidence="6">Ligates lysine onto the cytidine present at position 34 of the AUA codon-specific tRNA(Ile) that contains the anticodon CAU, in an ATP-dependent manner. Cytidine is converted to lysidine, thus changing the amino acid specificity of the tRNA from methionine to isoleucine.</text>
</comment>
<dbReference type="GO" id="GO:0032267">
    <property type="term" value="F:tRNA(Ile)-lysidine synthase activity"/>
    <property type="evidence" value="ECO:0007669"/>
    <property type="project" value="UniProtKB-EC"/>
</dbReference>
<reference evidence="8 9" key="1">
    <citation type="submission" date="2019-01" db="EMBL/GenBank/DDBJ databases">
        <authorList>
            <consortium name="Pathogen Informatics"/>
        </authorList>
    </citation>
    <scope>NUCLEOTIDE SEQUENCE [LARGE SCALE GENOMIC DNA]</scope>
    <source>
        <strain evidence="8 9">NCTC10179</strain>
    </source>
</reference>
<dbReference type="Gene3D" id="3.40.50.620">
    <property type="entry name" value="HUPs"/>
    <property type="match status" value="1"/>
</dbReference>
<evidence type="ECO:0000259" key="7">
    <source>
        <dbReference type="Pfam" id="PF01171"/>
    </source>
</evidence>
<keyword evidence="6" id="KW-0963">Cytoplasm</keyword>
<comment type="catalytic activity">
    <reaction evidence="5 6">
        <text>cytidine(34) in tRNA(Ile2) + L-lysine + ATP = lysidine(34) in tRNA(Ile2) + AMP + diphosphate + H(+)</text>
        <dbReference type="Rhea" id="RHEA:43744"/>
        <dbReference type="Rhea" id="RHEA-COMP:10625"/>
        <dbReference type="Rhea" id="RHEA-COMP:10670"/>
        <dbReference type="ChEBI" id="CHEBI:15378"/>
        <dbReference type="ChEBI" id="CHEBI:30616"/>
        <dbReference type="ChEBI" id="CHEBI:32551"/>
        <dbReference type="ChEBI" id="CHEBI:33019"/>
        <dbReference type="ChEBI" id="CHEBI:82748"/>
        <dbReference type="ChEBI" id="CHEBI:83665"/>
        <dbReference type="ChEBI" id="CHEBI:456215"/>
        <dbReference type="EC" id="6.3.4.19"/>
    </reaction>
</comment>
<protein>
    <recommendedName>
        <fullName evidence="6">tRNA(Ile)-lysidine synthase</fullName>
        <ecNumber evidence="6">6.3.4.19</ecNumber>
    </recommendedName>
    <alternativeName>
        <fullName evidence="6">tRNA(Ile)-2-lysyl-cytidine synthase</fullName>
    </alternativeName>
    <alternativeName>
        <fullName evidence="6">tRNA(Ile)-lysidine synthetase</fullName>
    </alternativeName>
</protein>
<dbReference type="CDD" id="cd01992">
    <property type="entry name" value="TilS_N"/>
    <property type="match status" value="1"/>
</dbReference>
<dbReference type="InterPro" id="IPR014729">
    <property type="entry name" value="Rossmann-like_a/b/a_fold"/>
</dbReference>
<dbReference type="Proteomes" id="UP000289497">
    <property type="component" value="Chromosome"/>
</dbReference>
<sequence>MWSKNKKYLLAISGGPDSMFLLNKYKNKRIIVAFVNYNQRNNSFIDQEIVERFCLKHNISLKKLILKKEDFKGGNFQNWARSVRYDFFFKAAKENQIQTIITAHHKDDFLETCFMQERKNKVVNYWGIKKINTINGFTILRPLLHRYFKNKILSFNKKHNIDFALDYTNEQTKYQRNSIRKILINKTKIYKEILFWKYQLKNIFLYLKNKKEEKEFLKWEKSKFSQDIFENLHFQENLVYRFVHSYFVDVNLSKDKIASIISFIKSKNRTSKYKLKNNTFIVKKRGFLISDYAN</sequence>
<feature type="domain" description="tRNA(Ile)-lysidine/2-thiocytidine synthase N-terminal" evidence="7">
    <location>
        <begin position="7"/>
        <end position="181"/>
    </location>
</feature>
<evidence type="ECO:0000313" key="8">
    <source>
        <dbReference type="EMBL" id="VEU76326.1"/>
    </source>
</evidence>
<feature type="binding site" evidence="6">
    <location>
        <begin position="13"/>
        <end position="18"/>
    </location>
    <ligand>
        <name>ATP</name>
        <dbReference type="ChEBI" id="CHEBI:30616"/>
    </ligand>
</feature>
<name>A0A449B6T6_9BACT</name>
<keyword evidence="9" id="KW-1185">Reference proteome</keyword>
<dbReference type="PANTHER" id="PTHR43033:SF1">
    <property type="entry name" value="TRNA(ILE)-LYSIDINE SYNTHASE-RELATED"/>
    <property type="match status" value="1"/>
</dbReference>
<dbReference type="GO" id="GO:0005737">
    <property type="term" value="C:cytoplasm"/>
    <property type="evidence" value="ECO:0007669"/>
    <property type="project" value="UniProtKB-SubCell"/>
</dbReference>
<dbReference type="InterPro" id="IPR012094">
    <property type="entry name" value="tRNA_Ile_lys_synt"/>
</dbReference>
<keyword evidence="3 6" id="KW-0547">Nucleotide-binding</keyword>
<dbReference type="NCBIfam" id="TIGR02432">
    <property type="entry name" value="lysidine_TilS_N"/>
    <property type="match status" value="1"/>
</dbReference>
<evidence type="ECO:0000256" key="4">
    <source>
        <dbReference type="ARBA" id="ARBA00022840"/>
    </source>
</evidence>
<dbReference type="EMBL" id="LR215039">
    <property type="protein sequence ID" value="VEU76326.1"/>
    <property type="molecule type" value="Genomic_DNA"/>
</dbReference>
<dbReference type="GO" id="GO:0005524">
    <property type="term" value="F:ATP binding"/>
    <property type="evidence" value="ECO:0007669"/>
    <property type="project" value="UniProtKB-UniRule"/>
</dbReference>
<dbReference type="HAMAP" id="MF_01161">
    <property type="entry name" value="tRNA_Ile_lys_synt"/>
    <property type="match status" value="1"/>
</dbReference>
<dbReference type="AlphaFoldDB" id="A0A449B6T6"/>
<dbReference type="Pfam" id="PF01171">
    <property type="entry name" value="ATP_bind_3"/>
    <property type="match status" value="1"/>
</dbReference>
<evidence type="ECO:0000313" key="9">
    <source>
        <dbReference type="Proteomes" id="UP000289497"/>
    </source>
</evidence>
<comment type="similarity">
    <text evidence="6">Belongs to the tRNA(Ile)-lysidine synthase family.</text>
</comment>
<keyword evidence="1 6" id="KW-0436">Ligase</keyword>
<organism evidence="8 9">
    <name type="scientific">Mycoplasmopsis columboralis</name>
    <dbReference type="NCBI Taxonomy" id="171282"/>
    <lineage>
        <taxon>Bacteria</taxon>
        <taxon>Bacillati</taxon>
        <taxon>Mycoplasmatota</taxon>
        <taxon>Mycoplasmoidales</taxon>
        <taxon>Metamycoplasmataceae</taxon>
        <taxon>Mycoplasmopsis</taxon>
    </lineage>
</organism>
<dbReference type="InterPro" id="IPR011063">
    <property type="entry name" value="TilS/TtcA_N"/>
</dbReference>
<accession>A0A449B6T6</accession>
<evidence type="ECO:0000256" key="1">
    <source>
        <dbReference type="ARBA" id="ARBA00022598"/>
    </source>
</evidence>
<comment type="domain">
    <text evidence="6">The N-terminal region contains the highly conserved SGGXDS motif, predicted to be a P-loop motif involved in ATP binding.</text>
</comment>
<dbReference type="KEGG" id="mcou:NCTC10179_00502"/>
<keyword evidence="4 6" id="KW-0067">ATP-binding</keyword>
<comment type="subcellular location">
    <subcellularLocation>
        <location evidence="6">Cytoplasm</location>
    </subcellularLocation>
</comment>
<gene>
    <name evidence="6 8" type="primary">tilS</name>
    <name evidence="8" type="ORF">NCTC10179_00502</name>
</gene>
<dbReference type="RefSeq" id="WP_036434975.1">
    <property type="nucleotide sequence ID" value="NZ_LR215039.1"/>
</dbReference>
<evidence type="ECO:0000256" key="3">
    <source>
        <dbReference type="ARBA" id="ARBA00022741"/>
    </source>
</evidence>
<dbReference type="GO" id="GO:0006400">
    <property type="term" value="P:tRNA modification"/>
    <property type="evidence" value="ECO:0007669"/>
    <property type="project" value="UniProtKB-UniRule"/>
</dbReference>
<dbReference type="EC" id="6.3.4.19" evidence="6"/>
<dbReference type="PANTHER" id="PTHR43033">
    <property type="entry name" value="TRNA(ILE)-LYSIDINE SYNTHASE-RELATED"/>
    <property type="match status" value="1"/>
</dbReference>
<dbReference type="SUPFAM" id="SSF52402">
    <property type="entry name" value="Adenine nucleotide alpha hydrolases-like"/>
    <property type="match status" value="1"/>
</dbReference>
<proteinExistence type="inferred from homology"/>
<dbReference type="InterPro" id="IPR012795">
    <property type="entry name" value="tRNA_Ile_lys_synt_N"/>
</dbReference>
<keyword evidence="2 6" id="KW-0819">tRNA processing</keyword>
<evidence type="ECO:0000256" key="2">
    <source>
        <dbReference type="ARBA" id="ARBA00022694"/>
    </source>
</evidence>